<dbReference type="GO" id="GO:0008033">
    <property type="term" value="P:tRNA processing"/>
    <property type="evidence" value="ECO:0007669"/>
    <property type="project" value="UniProtKB-UniRule"/>
</dbReference>
<keyword evidence="5 8" id="KW-0819">tRNA processing</keyword>
<dbReference type="GO" id="GO:0016075">
    <property type="term" value="P:rRNA catabolic process"/>
    <property type="evidence" value="ECO:0007669"/>
    <property type="project" value="UniProtKB-UniRule"/>
</dbReference>
<dbReference type="InterPro" id="IPR002381">
    <property type="entry name" value="RNase_PH_bac-type"/>
</dbReference>
<dbReference type="NCBIfam" id="TIGR01966">
    <property type="entry name" value="RNasePH"/>
    <property type="match status" value="1"/>
</dbReference>
<dbReference type="Pfam" id="PF01138">
    <property type="entry name" value="RNase_PH"/>
    <property type="match status" value="1"/>
</dbReference>
<dbReference type="PANTHER" id="PTHR11953:SF0">
    <property type="entry name" value="EXOSOME COMPLEX COMPONENT RRP41"/>
    <property type="match status" value="1"/>
</dbReference>
<evidence type="ECO:0000256" key="5">
    <source>
        <dbReference type="ARBA" id="ARBA00022694"/>
    </source>
</evidence>
<evidence type="ECO:0000259" key="9">
    <source>
        <dbReference type="Pfam" id="PF01138"/>
    </source>
</evidence>
<evidence type="ECO:0000256" key="4">
    <source>
        <dbReference type="ARBA" id="ARBA00022679"/>
    </source>
</evidence>
<protein>
    <recommendedName>
        <fullName evidence="8">Ribonuclease PH</fullName>
        <shortName evidence="8">RNase PH</shortName>
        <ecNumber evidence="8">2.7.7.56</ecNumber>
    </recommendedName>
    <alternativeName>
        <fullName evidence="8">tRNA nucleotidyltransferase</fullName>
    </alternativeName>
</protein>
<keyword evidence="4 8" id="KW-0808">Transferase</keyword>
<dbReference type="InterPro" id="IPR027408">
    <property type="entry name" value="PNPase/RNase_PH_dom_sf"/>
</dbReference>
<dbReference type="SUPFAM" id="SSF55666">
    <property type="entry name" value="Ribonuclease PH domain 2-like"/>
    <property type="match status" value="1"/>
</dbReference>
<dbReference type="PROSITE" id="PS01277">
    <property type="entry name" value="RIBONUCLEASE_PH"/>
    <property type="match status" value="1"/>
</dbReference>
<feature type="binding site" evidence="8">
    <location>
        <position position="86"/>
    </location>
    <ligand>
        <name>phosphate</name>
        <dbReference type="ChEBI" id="CHEBI:43474"/>
        <note>substrate</note>
    </ligand>
</feature>
<dbReference type="InterPro" id="IPR015847">
    <property type="entry name" value="ExoRNase_PH_dom2"/>
</dbReference>
<evidence type="ECO:0000256" key="7">
    <source>
        <dbReference type="ARBA" id="ARBA00022884"/>
    </source>
</evidence>
<accession>A0A1H8D0C4</accession>
<dbReference type="InterPro" id="IPR020568">
    <property type="entry name" value="Ribosomal_Su5_D2-typ_SF"/>
</dbReference>
<evidence type="ECO:0000313" key="11">
    <source>
        <dbReference type="EMBL" id="SEN00695.1"/>
    </source>
</evidence>
<comment type="catalytic activity">
    <reaction evidence="8">
        <text>tRNA(n+1) + phosphate = tRNA(n) + a ribonucleoside 5'-diphosphate</text>
        <dbReference type="Rhea" id="RHEA:10628"/>
        <dbReference type="Rhea" id="RHEA-COMP:17343"/>
        <dbReference type="Rhea" id="RHEA-COMP:17344"/>
        <dbReference type="ChEBI" id="CHEBI:43474"/>
        <dbReference type="ChEBI" id="CHEBI:57930"/>
        <dbReference type="ChEBI" id="CHEBI:173114"/>
        <dbReference type="EC" id="2.7.7.56"/>
    </reaction>
</comment>
<proteinExistence type="inferred from homology"/>
<keyword evidence="12" id="KW-1185">Reference proteome</keyword>
<dbReference type="RefSeq" id="WP_089966443.1">
    <property type="nucleotide sequence ID" value="NZ_FOCQ01000004.1"/>
</dbReference>
<dbReference type="SUPFAM" id="SSF54211">
    <property type="entry name" value="Ribosomal protein S5 domain 2-like"/>
    <property type="match status" value="1"/>
</dbReference>
<keyword evidence="2 8" id="KW-0698">rRNA processing</keyword>
<dbReference type="InterPro" id="IPR001247">
    <property type="entry name" value="ExoRNase_PH_dom1"/>
</dbReference>
<dbReference type="AlphaFoldDB" id="A0A1H8D0C4"/>
<name>A0A1H8D0C4_9BACL</name>
<dbReference type="Gene3D" id="3.30.230.70">
    <property type="entry name" value="GHMP Kinase, N-terminal domain"/>
    <property type="match status" value="1"/>
</dbReference>
<dbReference type="PANTHER" id="PTHR11953">
    <property type="entry name" value="EXOSOME COMPLEX COMPONENT"/>
    <property type="match status" value="1"/>
</dbReference>
<evidence type="ECO:0000256" key="8">
    <source>
        <dbReference type="HAMAP-Rule" id="MF_00564"/>
    </source>
</evidence>
<sequence>MRIDGRTNDQMRKVDIVRNYIKTAEGSVYITVGDTRVICTATVEDRVPPFLRNTGKGWITAEYSMLPRATLTRTPREASKGKLSGRTMEIQRLIGRALRSVVDLKELGERTLWLDCDVIQADGGTRTASITGAFVAMVDALVPMVKNGTLPTLPVKDFLAATSVGIVGENACLDLCYEEDSTAIVDMNIVMTGSGKYVEIQGTGEESPFTTDQFNELLFLAKKGTEELIRMQKEVLGEDAKLVGGIRETSPLKGQESLSE</sequence>
<comment type="similarity">
    <text evidence="1 8">Belongs to the RNase PH family.</text>
</comment>
<feature type="domain" description="Exoribonuclease phosphorolytic" evidence="9">
    <location>
        <begin position="10"/>
        <end position="143"/>
    </location>
</feature>
<reference evidence="11 12" key="1">
    <citation type="submission" date="2016-10" db="EMBL/GenBank/DDBJ databases">
        <authorList>
            <person name="de Groot N.N."/>
        </authorList>
    </citation>
    <scope>NUCLEOTIDE SEQUENCE [LARGE SCALE GENOMIC DNA]</scope>
    <source>
        <strain evidence="11 12">DSM 46701</strain>
    </source>
</reference>
<dbReference type="HAMAP" id="MF_00564">
    <property type="entry name" value="RNase_PH"/>
    <property type="match status" value="1"/>
</dbReference>
<evidence type="ECO:0000313" key="12">
    <source>
        <dbReference type="Proteomes" id="UP000199695"/>
    </source>
</evidence>
<dbReference type="InterPro" id="IPR018336">
    <property type="entry name" value="RNase_PH_CS"/>
</dbReference>
<evidence type="ECO:0000256" key="1">
    <source>
        <dbReference type="ARBA" id="ARBA00006678"/>
    </source>
</evidence>
<gene>
    <name evidence="8" type="primary">rph</name>
    <name evidence="11" type="ORF">SAMN05444955_104221</name>
</gene>
<evidence type="ECO:0000256" key="3">
    <source>
        <dbReference type="ARBA" id="ARBA00022555"/>
    </source>
</evidence>
<keyword evidence="6 8" id="KW-0548">Nucleotidyltransferase</keyword>
<evidence type="ECO:0000256" key="6">
    <source>
        <dbReference type="ARBA" id="ARBA00022695"/>
    </source>
</evidence>
<dbReference type="STRING" id="1173111.SAMN05444955_104221"/>
<dbReference type="OrthoDB" id="9802265at2"/>
<dbReference type="CDD" id="cd11362">
    <property type="entry name" value="RNase_PH_bact"/>
    <property type="match status" value="1"/>
</dbReference>
<feature type="domain" description="Exoribonuclease phosphorolytic" evidence="10">
    <location>
        <begin position="158"/>
        <end position="224"/>
    </location>
</feature>
<dbReference type="GO" id="GO:0009022">
    <property type="term" value="F:tRNA nucleotidyltransferase activity"/>
    <property type="evidence" value="ECO:0007669"/>
    <property type="project" value="UniProtKB-UniRule"/>
</dbReference>
<keyword evidence="7" id="KW-0694">RNA-binding</keyword>
<dbReference type="GO" id="GO:0031125">
    <property type="term" value="P:rRNA 3'-end processing"/>
    <property type="evidence" value="ECO:0007669"/>
    <property type="project" value="UniProtKB-ARBA"/>
</dbReference>
<evidence type="ECO:0000259" key="10">
    <source>
        <dbReference type="Pfam" id="PF03725"/>
    </source>
</evidence>
<dbReference type="InterPro" id="IPR036345">
    <property type="entry name" value="ExoRNase_PH_dom2_sf"/>
</dbReference>
<comment type="function">
    <text evidence="8">Phosphorolytic 3'-5' exoribonuclease that plays an important role in tRNA 3'-end maturation. Removes nucleotide residues following the 3'-CCA terminus of tRNAs; can also add nucleotides to the ends of RNA molecules by using nucleoside diphosphates as substrates, but this may not be physiologically important. Probably plays a role in initiation of 16S rRNA degradation (leading to ribosome degradation) during starvation.</text>
</comment>
<comment type="subunit">
    <text evidence="8">Homohexameric ring arranged as a trimer of dimers.</text>
</comment>
<dbReference type="GO" id="GO:0000175">
    <property type="term" value="F:3'-5'-RNA exonuclease activity"/>
    <property type="evidence" value="ECO:0007669"/>
    <property type="project" value="UniProtKB-UniRule"/>
</dbReference>
<dbReference type="EC" id="2.7.7.56" evidence="8"/>
<dbReference type="GO" id="GO:0000049">
    <property type="term" value="F:tRNA binding"/>
    <property type="evidence" value="ECO:0007669"/>
    <property type="project" value="UniProtKB-UniRule"/>
</dbReference>
<dbReference type="InterPro" id="IPR050080">
    <property type="entry name" value="RNase_PH"/>
</dbReference>
<organism evidence="11 12">
    <name type="scientific">Lihuaxuella thermophila</name>
    <dbReference type="NCBI Taxonomy" id="1173111"/>
    <lineage>
        <taxon>Bacteria</taxon>
        <taxon>Bacillati</taxon>
        <taxon>Bacillota</taxon>
        <taxon>Bacilli</taxon>
        <taxon>Bacillales</taxon>
        <taxon>Thermoactinomycetaceae</taxon>
        <taxon>Lihuaxuella</taxon>
    </lineage>
</organism>
<dbReference type="Pfam" id="PF03725">
    <property type="entry name" value="RNase_PH_C"/>
    <property type="match status" value="1"/>
</dbReference>
<keyword evidence="3 8" id="KW-0820">tRNA-binding</keyword>
<dbReference type="EMBL" id="FOCQ01000004">
    <property type="protein sequence ID" value="SEN00695.1"/>
    <property type="molecule type" value="Genomic_DNA"/>
</dbReference>
<evidence type="ECO:0000256" key="2">
    <source>
        <dbReference type="ARBA" id="ARBA00022552"/>
    </source>
</evidence>
<dbReference type="FunFam" id="3.30.230.70:FF:000003">
    <property type="entry name" value="Ribonuclease PH"/>
    <property type="match status" value="1"/>
</dbReference>
<dbReference type="Proteomes" id="UP000199695">
    <property type="component" value="Unassembled WGS sequence"/>
</dbReference>
<feature type="binding site" evidence="8">
    <location>
        <begin position="124"/>
        <end position="126"/>
    </location>
    <ligand>
        <name>phosphate</name>
        <dbReference type="ChEBI" id="CHEBI:43474"/>
        <note>substrate</note>
    </ligand>
</feature>